<evidence type="ECO:0000313" key="4">
    <source>
        <dbReference type="EMBL" id="KAG9668683.1"/>
    </source>
</evidence>
<organism evidence="4 5">
    <name type="scientific">Aureobasidium melanogenum</name>
    <name type="common">Aureobasidium pullulans var. melanogenum</name>
    <dbReference type="NCBI Taxonomy" id="46634"/>
    <lineage>
        <taxon>Eukaryota</taxon>
        <taxon>Fungi</taxon>
        <taxon>Dikarya</taxon>
        <taxon>Ascomycota</taxon>
        <taxon>Pezizomycotina</taxon>
        <taxon>Dothideomycetes</taxon>
        <taxon>Dothideomycetidae</taxon>
        <taxon>Dothideales</taxon>
        <taxon>Saccotheciaceae</taxon>
        <taxon>Aureobasidium</taxon>
    </lineage>
</organism>
<reference evidence="4" key="2">
    <citation type="submission" date="2021-08" db="EMBL/GenBank/DDBJ databases">
        <authorList>
            <person name="Gostincar C."/>
            <person name="Sun X."/>
            <person name="Song Z."/>
            <person name="Gunde-Cimerman N."/>
        </authorList>
    </citation>
    <scope>NUCLEOTIDE SEQUENCE</scope>
    <source>
        <strain evidence="4">EXF-9911</strain>
    </source>
</reference>
<dbReference type="Proteomes" id="UP000779574">
    <property type="component" value="Unassembled WGS sequence"/>
</dbReference>
<sequence>MGKKAIDSRIPALIRNAAQEHKRGFFVVVGDRQKDVIVNLHYILQTANLKANKSVLWAYKNKLLGFTSHRKKREQKIKKEIKRGIRDVDSEDPFELFVSTQNIRYVYYKETEKILGNTYGMCILQDFEAITPNLLARTIETVEGGGLVVMLLKGMSSLKQLYTLSMDIHSRYRTEAHGDVVARFNERFILSLGSCDSCLVIDDEMNVLPISGGKTIQQLPPPDPEAQGQTPAARELATIKE</sequence>
<dbReference type="GO" id="GO:0005730">
    <property type="term" value="C:nucleolus"/>
    <property type="evidence" value="ECO:0007669"/>
    <property type="project" value="TreeGrafter"/>
</dbReference>
<feature type="region of interest" description="Disordered" evidence="2">
    <location>
        <begin position="214"/>
        <end position="241"/>
    </location>
</feature>
<dbReference type="FunFam" id="3.40.50.11040:FF:000002">
    <property type="entry name" value="RNA cytidine acetyltransferase"/>
    <property type="match status" value="1"/>
</dbReference>
<gene>
    <name evidence="4" type="ORF">KCU76_g17457</name>
</gene>
<evidence type="ECO:0000259" key="3">
    <source>
        <dbReference type="Pfam" id="PF08351"/>
    </source>
</evidence>
<dbReference type="GO" id="GO:1990883">
    <property type="term" value="F:18S rRNA cytidine N-acetyltransferase activity"/>
    <property type="evidence" value="ECO:0007669"/>
    <property type="project" value="TreeGrafter"/>
</dbReference>
<feature type="non-terminal residue" evidence="4">
    <location>
        <position position="241"/>
    </location>
</feature>
<dbReference type="PANTHER" id="PTHR10925:SF5">
    <property type="entry name" value="RNA CYTIDINE ACETYLTRANSFERASE"/>
    <property type="match status" value="1"/>
</dbReference>
<dbReference type="Gene3D" id="3.40.50.11040">
    <property type="match status" value="1"/>
</dbReference>
<reference evidence="4" key="1">
    <citation type="journal article" date="2021" name="J Fungi (Basel)">
        <title>Virulence traits and population genomics of the black yeast Aureobasidium melanogenum.</title>
        <authorList>
            <person name="Cernosa A."/>
            <person name="Sun X."/>
            <person name="Gostincar C."/>
            <person name="Fang C."/>
            <person name="Gunde-Cimerman N."/>
            <person name="Song Z."/>
        </authorList>
    </citation>
    <scope>NUCLEOTIDE SEQUENCE</scope>
    <source>
        <strain evidence="4">EXF-9911</strain>
    </source>
</reference>
<dbReference type="AlphaFoldDB" id="A0A9P8E0S1"/>
<dbReference type="GO" id="GO:0000049">
    <property type="term" value="F:tRNA binding"/>
    <property type="evidence" value="ECO:0007669"/>
    <property type="project" value="TreeGrafter"/>
</dbReference>
<dbReference type="Pfam" id="PF08351">
    <property type="entry name" value="TmcA_N"/>
    <property type="match status" value="1"/>
</dbReference>
<accession>A0A9P8E0S1</accession>
<feature type="domain" description="TmcA/NAT10 N-terminal" evidence="3">
    <location>
        <begin position="9"/>
        <end position="202"/>
    </location>
</feature>
<evidence type="ECO:0000313" key="5">
    <source>
        <dbReference type="Proteomes" id="UP000779574"/>
    </source>
</evidence>
<proteinExistence type="predicted"/>
<dbReference type="EMBL" id="JAHFXF010001376">
    <property type="protein sequence ID" value="KAG9668683.1"/>
    <property type="molecule type" value="Genomic_DNA"/>
</dbReference>
<keyword evidence="1" id="KW-0698">rRNA processing</keyword>
<evidence type="ECO:0000256" key="1">
    <source>
        <dbReference type="ARBA" id="ARBA00022552"/>
    </source>
</evidence>
<dbReference type="GO" id="GO:0030686">
    <property type="term" value="C:90S preribosome"/>
    <property type="evidence" value="ECO:0007669"/>
    <property type="project" value="TreeGrafter"/>
</dbReference>
<protein>
    <submittedName>
        <fullName evidence="4">N-acetyltransferas-like protein</fullName>
    </submittedName>
</protein>
<name>A0A9P8E0S1_AURME</name>
<dbReference type="PANTHER" id="PTHR10925">
    <property type="entry name" value="N-ACETYLTRANSFERASE 10"/>
    <property type="match status" value="1"/>
</dbReference>
<dbReference type="InterPro" id="IPR032672">
    <property type="entry name" value="TmcA/NAT10/Kre33"/>
</dbReference>
<comment type="caution">
    <text evidence="4">The sequence shown here is derived from an EMBL/GenBank/DDBJ whole genome shotgun (WGS) entry which is preliminary data.</text>
</comment>
<dbReference type="GO" id="GO:1904812">
    <property type="term" value="P:rRNA acetylation involved in maturation of SSU-rRNA"/>
    <property type="evidence" value="ECO:0007669"/>
    <property type="project" value="TreeGrafter"/>
</dbReference>
<evidence type="ECO:0000256" key="2">
    <source>
        <dbReference type="SAM" id="MobiDB-lite"/>
    </source>
</evidence>
<dbReference type="InterPro" id="IPR013562">
    <property type="entry name" value="TmcA/NAT10_N"/>
</dbReference>